<keyword evidence="1" id="KW-0472">Membrane</keyword>
<sequence>MQKRYLFFDAKGQSIHLHSTYEKATPLAVVHDGWIIELEQKEFNKLRAADTTASIISPWSYLYLQYMREAKENALFIAILEEHIFAITFANTKPVFWQIYEKQKSNLTELIEDFLKNFYAQEKSYFIESIYIYDFAGSEVDAQEIEEKLFIPVTYKQCSSDELDADDIETYAVSTEERRESLWKRYKALFGVVVALFLVLIGYEFYLRNAIASYQEKIEELVKLQVETANTNNALTAKLMQLKKLTPFINELKQVNPLIVERIRSVFDLVPENAYLTKAEFNSNELILEGICKDRDTLLHSLHEKLSQTYKKGKISFSKRSEGFYFKALYKEMREKNE</sequence>
<keyword evidence="1" id="KW-0812">Transmembrane</keyword>
<reference evidence="3" key="1">
    <citation type="submission" date="2017-04" db="EMBL/GenBank/DDBJ databases">
        <authorList>
            <person name="Varghese N."/>
            <person name="Submissions S."/>
        </authorList>
    </citation>
    <scope>NUCLEOTIDE SEQUENCE [LARGE SCALE GENOMIC DNA]</scope>
    <source>
        <strain evidence="3">DSM 16512</strain>
    </source>
</reference>
<accession>A0A1W1WPQ7</accession>
<gene>
    <name evidence="2" type="ORF">SAMN05660197_0034</name>
</gene>
<evidence type="ECO:0000256" key="1">
    <source>
        <dbReference type="SAM" id="Phobius"/>
    </source>
</evidence>
<dbReference type="AlphaFoldDB" id="A0A1W1WPQ7"/>
<keyword evidence="3" id="KW-1185">Reference proteome</keyword>
<name>A0A1W1WPQ7_9BACT</name>
<evidence type="ECO:0000313" key="2">
    <source>
        <dbReference type="EMBL" id="SMC08287.1"/>
    </source>
</evidence>
<protein>
    <recommendedName>
        <fullName evidence="4">General secretion pathway protein L</fullName>
    </recommendedName>
</protein>
<dbReference type="RefSeq" id="WP_084274573.1">
    <property type="nucleotide sequence ID" value="NZ_AP026671.1"/>
</dbReference>
<evidence type="ECO:0000313" key="3">
    <source>
        <dbReference type="Proteomes" id="UP000192602"/>
    </source>
</evidence>
<dbReference type="Proteomes" id="UP000192602">
    <property type="component" value="Unassembled WGS sequence"/>
</dbReference>
<proteinExistence type="predicted"/>
<evidence type="ECO:0008006" key="4">
    <source>
        <dbReference type="Google" id="ProtNLM"/>
    </source>
</evidence>
<dbReference type="STRING" id="1069081.SAMN05660197_0034"/>
<dbReference type="OrthoDB" id="9847902at2"/>
<feature type="transmembrane region" description="Helical" evidence="1">
    <location>
        <begin position="188"/>
        <end position="207"/>
    </location>
</feature>
<organism evidence="2 3">
    <name type="scientific">Nitratiruptor tergarcus DSM 16512</name>
    <dbReference type="NCBI Taxonomy" id="1069081"/>
    <lineage>
        <taxon>Bacteria</taxon>
        <taxon>Pseudomonadati</taxon>
        <taxon>Campylobacterota</taxon>
        <taxon>Epsilonproteobacteria</taxon>
        <taxon>Nautiliales</taxon>
        <taxon>Nitratiruptoraceae</taxon>
        <taxon>Nitratiruptor</taxon>
    </lineage>
</organism>
<dbReference type="EMBL" id="FWWZ01000001">
    <property type="protein sequence ID" value="SMC08287.1"/>
    <property type="molecule type" value="Genomic_DNA"/>
</dbReference>
<keyword evidence="1" id="KW-1133">Transmembrane helix</keyword>